<protein>
    <submittedName>
        <fullName evidence="3">Uncharacterized mitochondrial protein AtMg00810-like</fullName>
    </submittedName>
</protein>
<accession>A0A9R0K2Q0</accession>
<dbReference type="CDD" id="cd09272">
    <property type="entry name" value="RNase_HI_RT_Ty1"/>
    <property type="match status" value="1"/>
</dbReference>
<keyword evidence="2" id="KW-1185">Reference proteome</keyword>
<dbReference type="PANTHER" id="PTHR11439">
    <property type="entry name" value="GAG-POL-RELATED RETROTRANSPOSON"/>
    <property type="match status" value="1"/>
</dbReference>
<dbReference type="AlphaFoldDB" id="A0A9R0K2Q0"/>
<dbReference type="Pfam" id="PF07727">
    <property type="entry name" value="RVT_2"/>
    <property type="match status" value="1"/>
</dbReference>
<dbReference type="Proteomes" id="UP000813463">
    <property type="component" value="Chromosome 4"/>
</dbReference>
<reference evidence="2" key="1">
    <citation type="journal article" date="2021" name="Nat. Commun.">
        <title>Genomic analyses provide insights into spinach domestication and the genetic basis of agronomic traits.</title>
        <authorList>
            <person name="Cai X."/>
            <person name="Sun X."/>
            <person name="Xu C."/>
            <person name="Sun H."/>
            <person name="Wang X."/>
            <person name="Ge C."/>
            <person name="Zhang Z."/>
            <person name="Wang Q."/>
            <person name="Fei Z."/>
            <person name="Jiao C."/>
            <person name="Wang Q."/>
        </authorList>
    </citation>
    <scope>NUCLEOTIDE SEQUENCE [LARGE SCALE GENOMIC DNA]</scope>
    <source>
        <strain evidence="2">cv. Varoflay</strain>
    </source>
</reference>
<reference evidence="3" key="2">
    <citation type="submission" date="2025-08" db="UniProtKB">
        <authorList>
            <consortium name="RefSeq"/>
        </authorList>
    </citation>
    <scope>IDENTIFICATION</scope>
    <source>
        <tissue evidence="3">Leaf</tissue>
    </source>
</reference>
<dbReference type="GeneID" id="110794722"/>
<gene>
    <name evidence="3" type="primary">LOC110794722</name>
</gene>
<evidence type="ECO:0000313" key="2">
    <source>
        <dbReference type="Proteomes" id="UP000813463"/>
    </source>
</evidence>
<organism evidence="2 3">
    <name type="scientific">Spinacia oleracea</name>
    <name type="common">Spinach</name>
    <dbReference type="NCBI Taxonomy" id="3562"/>
    <lineage>
        <taxon>Eukaryota</taxon>
        <taxon>Viridiplantae</taxon>
        <taxon>Streptophyta</taxon>
        <taxon>Embryophyta</taxon>
        <taxon>Tracheophyta</taxon>
        <taxon>Spermatophyta</taxon>
        <taxon>Magnoliopsida</taxon>
        <taxon>eudicotyledons</taxon>
        <taxon>Gunneridae</taxon>
        <taxon>Pentapetalae</taxon>
        <taxon>Caryophyllales</taxon>
        <taxon>Chenopodiaceae</taxon>
        <taxon>Chenopodioideae</taxon>
        <taxon>Anserineae</taxon>
        <taxon>Spinacia</taxon>
    </lineage>
</organism>
<name>A0A9R0K2Q0_SPIOL</name>
<feature type="domain" description="Reverse transcriptase Ty1/copia-type" evidence="1">
    <location>
        <begin position="2"/>
        <end position="179"/>
    </location>
</feature>
<proteinExistence type="predicted"/>
<sequence>MSTVRCLISLPASRNWDLFQLDINTAFLHGSLDEEVYKKVTEGLSAPPGHVCKLNKSLYGLKQASRQWFARLLNELKSQGYNQSKNDYSLFVKRDSTDITIVVVYVDDIITTGSNVATISALKDHLHQTFNIKDLGLLHFFLGIEVSKIGDGYNLTQKKYTKELLLDYELDVTKPVVTPFPLNLKLTTEGDPYPNVEYWAACPTTRRSITGYVLLLGNSPVRWKSKKQPTISKSSSEAEYRAMSQAAVEVCTSASQANCVHTTVSRRIKAQPTLLHFSNSVRESVSHPECSD</sequence>
<dbReference type="InterPro" id="IPR013103">
    <property type="entry name" value="RVT_2"/>
</dbReference>
<dbReference type="RefSeq" id="XP_021855375.2">
    <property type="nucleotide sequence ID" value="XM_021999683.2"/>
</dbReference>
<evidence type="ECO:0000313" key="3">
    <source>
        <dbReference type="RefSeq" id="XP_021855375.2"/>
    </source>
</evidence>
<dbReference type="PANTHER" id="PTHR11439:SF498">
    <property type="entry name" value="DNAK FAMILY PROTEIN"/>
    <property type="match status" value="1"/>
</dbReference>
<dbReference type="KEGG" id="soe:110794722"/>
<dbReference type="SUPFAM" id="SSF56672">
    <property type="entry name" value="DNA/RNA polymerases"/>
    <property type="match status" value="1"/>
</dbReference>
<evidence type="ECO:0000259" key="1">
    <source>
        <dbReference type="Pfam" id="PF07727"/>
    </source>
</evidence>
<dbReference type="InterPro" id="IPR043502">
    <property type="entry name" value="DNA/RNA_pol_sf"/>
</dbReference>